<reference evidence="1" key="1">
    <citation type="submission" date="2021-06" db="EMBL/GenBank/DDBJ databases">
        <authorList>
            <person name="Kallberg Y."/>
            <person name="Tangrot J."/>
            <person name="Rosling A."/>
        </authorList>
    </citation>
    <scope>NUCLEOTIDE SEQUENCE</scope>
    <source>
        <strain evidence="1">MA453B</strain>
    </source>
</reference>
<proteinExistence type="predicted"/>
<dbReference type="Proteomes" id="UP000789405">
    <property type="component" value="Unassembled WGS sequence"/>
</dbReference>
<keyword evidence="2" id="KW-1185">Reference proteome</keyword>
<evidence type="ECO:0000313" key="1">
    <source>
        <dbReference type="EMBL" id="CAG8736790.1"/>
    </source>
</evidence>
<evidence type="ECO:0000313" key="2">
    <source>
        <dbReference type="Proteomes" id="UP000789405"/>
    </source>
</evidence>
<accession>A0A9N9IJL2</accession>
<sequence>DIDDPSLRKFLDFRHLEGDLADPDTEHYHYQSELNTISKNYVEESEVGQKVLKLRSDFEERWNALSVVVFGWKAHMDNLWVECSQEKDGMLVDKKSRLIKLFWDLQNICAESELINEKSKLQWKGNMNLKKTGLCYLKETSSSVQEKQISDYKSRERSKTQANNVYEKVNICTPKRTIISEDGEASEDLRYSTSPKHISKKTLPNPFLVNQQVKKHGFETEEDGDEYDADLTIVGGISIEWIVNGIQIRERLKEYQLKGNLPKTRPEYYDIIFFNSNKVGFLETLDEKTENSIENEIRLLLDRIIDRDIKKTKEKLKQVKEEDIALFENKFALYFVRHMVRLMEDINLLLDPLSEGTYINSVLAPILDEFFVKNKRQWRLSYGETCLKANAKDRNSQKQDFERRSIVELQEENEEFSVIEISGPPMKNVWSHFMNDRLKIAKMLKTIMNHLAELNPSSDITLVKLYGLQSYRKFGY</sequence>
<feature type="non-terminal residue" evidence="1">
    <location>
        <position position="476"/>
    </location>
</feature>
<protein>
    <submittedName>
        <fullName evidence="1">23593_t:CDS:1</fullName>
    </submittedName>
</protein>
<dbReference type="AlphaFoldDB" id="A0A9N9IJL2"/>
<dbReference type="EMBL" id="CAJVPY010012830">
    <property type="protein sequence ID" value="CAG8736790.1"/>
    <property type="molecule type" value="Genomic_DNA"/>
</dbReference>
<name>A0A9N9IJL2_9GLOM</name>
<gene>
    <name evidence="1" type="ORF">DERYTH_LOCUS15638</name>
</gene>
<comment type="caution">
    <text evidence="1">The sequence shown here is derived from an EMBL/GenBank/DDBJ whole genome shotgun (WGS) entry which is preliminary data.</text>
</comment>
<dbReference type="OrthoDB" id="2443197at2759"/>
<organism evidence="1 2">
    <name type="scientific">Dentiscutata erythropus</name>
    <dbReference type="NCBI Taxonomy" id="1348616"/>
    <lineage>
        <taxon>Eukaryota</taxon>
        <taxon>Fungi</taxon>
        <taxon>Fungi incertae sedis</taxon>
        <taxon>Mucoromycota</taxon>
        <taxon>Glomeromycotina</taxon>
        <taxon>Glomeromycetes</taxon>
        <taxon>Diversisporales</taxon>
        <taxon>Gigasporaceae</taxon>
        <taxon>Dentiscutata</taxon>
    </lineage>
</organism>